<dbReference type="RefSeq" id="WP_176008198.1">
    <property type="nucleotide sequence ID" value="NZ_CP041372.2"/>
</dbReference>
<dbReference type="CDD" id="cd00293">
    <property type="entry name" value="USP-like"/>
    <property type="match status" value="1"/>
</dbReference>
<feature type="domain" description="UspA" evidence="2">
    <location>
        <begin position="1"/>
        <end position="139"/>
    </location>
</feature>
<dbReference type="KEGG" id="psua:FLK61_25640"/>
<evidence type="ECO:0000259" key="2">
    <source>
        <dbReference type="Pfam" id="PF00582"/>
    </source>
</evidence>
<dbReference type="InterPro" id="IPR006016">
    <property type="entry name" value="UspA"/>
</dbReference>
<proteinExistence type="inferred from homology"/>
<name>A0A859FD27_9BACI</name>
<keyword evidence="4" id="KW-1185">Reference proteome</keyword>
<accession>A0A859FD27</accession>
<dbReference type="InterPro" id="IPR014729">
    <property type="entry name" value="Rossmann-like_a/b/a_fold"/>
</dbReference>
<evidence type="ECO:0000313" key="4">
    <source>
        <dbReference type="Proteomes" id="UP000318138"/>
    </source>
</evidence>
<dbReference type="InterPro" id="IPR006015">
    <property type="entry name" value="Universal_stress_UspA"/>
</dbReference>
<dbReference type="SUPFAM" id="SSF52402">
    <property type="entry name" value="Adenine nucleotide alpha hydrolases-like"/>
    <property type="match status" value="1"/>
</dbReference>
<dbReference type="EMBL" id="CP041372">
    <property type="protein sequence ID" value="QKS70155.1"/>
    <property type="molecule type" value="Genomic_DNA"/>
</dbReference>
<sequence length="139" mass="15522">MFNRLLLAIDGSKNSVRATKKAIELAKLQLHSRIEILYVVDGKKSREDILHYGDAASYKRKQLLAPFEDMMKTKRITYHTTILHGKDHVAESIIDFANSGEFDAVVIGSRGLNALQTLVLGSVSHKVMKHVKAPVLLVK</sequence>
<dbReference type="Pfam" id="PF00582">
    <property type="entry name" value="Usp"/>
    <property type="match status" value="1"/>
</dbReference>
<dbReference type="Proteomes" id="UP000318138">
    <property type="component" value="Chromosome"/>
</dbReference>
<organism evidence="3 4">
    <name type="scientific">Paenalkalicoccus suaedae</name>
    <dbReference type="NCBI Taxonomy" id="2592382"/>
    <lineage>
        <taxon>Bacteria</taxon>
        <taxon>Bacillati</taxon>
        <taxon>Bacillota</taxon>
        <taxon>Bacilli</taxon>
        <taxon>Bacillales</taxon>
        <taxon>Bacillaceae</taxon>
        <taxon>Paenalkalicoccus</taxon>
    </lineage>
</organism>
<dbReference type="PANTHER" id="PTHR46268">
    <property type="entry name" value="STRESS RESPONSE PROTEIN NHAX"/>
    <property type="match status" value="1"/>
</dbReference>
<dbReference type="PANTHER" id="PTHR46268:SF6">
    <property type="entry name" value="UNIVERSAL STRESS PROTEIN UP12"/>
    <property type="match status" value="1"/>
</dbReference>
<reference evidence="4" key="1">
    <citation type="submission" date="2019-07" db="EMBL/GenBank/DDBJ databases">
        <title>Bacillus alkalisoli sp. nov. isolated from saline soil.</title>
        <authorList>
            <person name="Sun J.-Q."/>
            <person name="Xu L."/>
        </authorList>
    </citation>
    <scope>NUCLEOTIDE SEQUENCE [LARGE SCALE GENOMIC DNA]</scope>
    <source>
        <strain evidence="4">M4U3P1</strain>
    </source>
</reference>
<evidence type="ECO:0000313" key="3">
    <source>
        <dbReference type="EMBL" id="QKS70155.1"/>
    </source>
</evidence>
<dbReference type="PRINTS" id="PR01438">
    <property type="entry name" value="UNVRSLSTRESS"/>
</dbReference>
<protein>
    <submittedName>
        <fullName evidence="3">Universal stress protein</fullName>
    </submittedName>
</protein>
<dbReference type="AlphaFoldDB" id="A0A859FD27"/>
<comment type="similarity">
    <text evidence="1">Belongs to the universal stress protein A family.</text>
</comment>
<gene>
    <name evidence="3" type="ORF">FLK61_25640</name>
</gene>
<dbReference type="Gene3D" id="3.40.50.620">
    <property type="entry name" value="HUPs"/>
    <property type="match status" value="1"/>
</dbReference>
<evidence type="ECO:0000256" key="1">
    <source>
        <dbReference type="ARBA" id="ARBA00008791"/>
    </source>
</evidence>